<comment type="function">
    <text evidence="8">Part of the tripartite ATP-independent periplasmic (TRAP) transport system.</text>
</comment>
<dbReference type="Pfam" id="PF04290">
    <property type="entry name" value="DctQ"/>
    <property type="match status" value="1"/>
</dbReference>
<keyword evidence="7 9" id="KW-0472">Membrane</keyword>
<keyword evidence="2 8" id="KW-0813">Transport</keyword>
<feature type="transmembrane region" description="Helical" evidence="9">
    <location>
        <begin position="64"/>
        <end position="87"/>
    </location>
</feature>
<sequence>MSSSTQALPLEESRQPRGLALALGGIAHTHRFIGHATGQLYLLCAFITVYEVLMRYVFTAPSQWAYEVVMVLCAGAWLLSAGYITLYRRHIAITVITDMAPPPLRRRLDLFATTAGFFAIYVLLEAALGPMLKAVDLVQRTGSGFNSPMPMLLKIGLVVGALLYTIQNAANLLEDVAGRLARTLVILVAGLMALRLGAMVVEHYAGANGVTELVWGLFSPLDALGQLGREIGVRSIDLGWVTLAIVLVLLALMLTGMPLGVVTLSVSILCAVLFFGPRGLFLVSSNVLGLLEHYTLVAVPLFVLMSCILERSGVAQDLFDAMSVFAGNLRGGVAVQTTLVAVVLAAMTGIMGGEIVMLGLVALPQMIRLGYDRKLAMGTICAAGSLATLIPPSIIMIVYALAAQVAIGDLFLAGVVPGAIFAALYITYILIICRLKPELAPTAAERSAAGQTVEVSRHRLVAVFMAISVIAMVMGSIYAGIASVTEAAGVGVVGAMLVALVRGRLTLNMLMESLQRTMATVGTIIWLVLGAVSLVGIYNVIGGGSFMRALFTGLDIHPLLVILLMMAVLVVLGTFMEWIAIVFITVPIFAPVVVQLAPALGLDPDYAAIWFGVLFVMNMQIYFLSPPFGPACFWLKSVTPRDVELQEIFRSVLPFIGLQIIGLILVMMFPELALWLPRALGG</sequence>
<evidence type="ECO:0000259" key="11">
    <source>
        <dbReference type="Pfam" id="PF06808"/>
    </source>
</evidence>
<feature type="transmembrane region" description="Helical" evidence="9">
    <location>
        <begin position="648"/>
        <end position="669"/>
    </location>
</feature>
<proteinExistence type="predicted"/>
<dbReference type="Pfam" id="PF06808">
    <property type="entry name" value="DctM"/>
    <property type="match status" value="1"/>
</dbReference>
<feature type="transmembrane region" description="Helical" evidence="9">
    <location>
        <begin position="487"/>
        <end position="505"/>
    </location>
</feature>
<evidence type="ECO:0000256" key="2">
    <source>
        <dbReference type="ARBA" id="ARBA00022448"/>
    </source>
</evidence>
<keyword evidence="13" id="KW-1185">Reference proteome</keyword>
<dbReference type="NCBIfam" id="TIGR00786">
    <property type="entry name" value="dctM"/>
    <property type="match status" value="1"/>
</dbReference>
<dbReference type="RefSeq" id="WP_327787403.1">
    <property type="nucleotide sequence ID" value="NZ_JARGEQ010000006.1"/>
</dbReference>
<feature type="transmembrane region" description="Helical" evidence="9">
    <location>
        <begin position="561"/>
        <end position="594"/>
    </location>
</feature>
<dbReference type="InterPro" id="IPR004681">
    <property type="entry name" value="TRAP_DctM"/>
</dbReference>
<name>A0AAP3UXL9_9PROT</name>
<evidence type="ECO:0000256" key="7">
    <source>
        <dbReference type="ARBA" id="ARBA00023136"/>
    </source>
</evidence>
<feature type="transmembrane region" description="Helical" evidence="9">
    <location>
        <begin position="293"/>
        <end position="314"/>
    </location>
</feature>
<accession>A0AAP3UXL9</accession>
<reference evidence="12 13" key="1">
    <citation type="submission" date="2023-03" db="EMBL/GenBank/DDBJ databases">
        <title>YIM 152171 draft genome.</title>
        <authorList>
            <person name="Yang Z."/>
        </authorList>
    </citation>
    <scope>NUCLEOTIDE SEQUENCE [LARGE SCALE GENOMIC DNA]</scope>
    <source>
        <strain evidence="12 13">YIM 152171</strain>
    </source>
</reference>
<feature type="transmembrane region" description="Helical" evidence="9">
    <location>
        <begin position="411"/>
        <end position="431"/>
    </location>
</feature>
<dbReference type="Proteomes" id="UP001301140">
    <property type="component" value="Unassembled WGS sequence"/>
</dbReference>
<dbReference type="EMBL" id="JARGEQ010000006">
    <property type="protein sequence ID" value="MDF1584995.1"/>
    <property type="molecule type" value="Genomic_DNA"/>
</dbReference>
<dbReference type="PANTHER" id="PTHR33362">
    <property type="entry name" value="SIALIC ACID TRAP TRANSPORTER PERMEASE PROTEIN SIAT-RELATED"/>
    <property type="match status" value="1"/>
</dbReference>
<dbReference type="GO" id="GO:0022857">
    <property type="term" value="F:transmembrane transporter activity"/>
    <property type="evidence" value="ECO:0007669"/>
    <property type="project" value="UniProtKB-UniRule"/>
</dbReference>
<feature type="domain" description="Tripartite ATP-independent periplasmic transporters DctQ component" evidence="10">
    <location>
        <begin position="46"/>
        <end position="176"/>
    </location>
</feature>
<organism evidence="12 13">
    <name type="scientific">Marinimicrococcus flavescens</name>
    <dbReference type="NCBI Taxonomy" id="3031815"/>
    <lineage>
        <taxon>Bacteria</taxon>
        <taxon>Pseudomonadati</taxon>
        <taxon>Pseudomonadota</taxon>
        <taxon>Alphaproteobacteria</taxon>
        <taxon>Geminicoccales</taxon>
        <taxon>Geminicoccaceae</taxon>
        <taxon>Marinimicrococcus</taxon>
    </lineage>
</organism>
<feature type="transmembrane region" description="Helical" evidence="9">
    <location>
        <begin position="152"/>
        <end position="173"/>
    </location>
</feature>
<keyword evidence="3" id="KW-1003">Cell membrane</keyword>
<keyword evidence="4 8" id="KW-0997">Cell inner membrane</keyword>
<evidence type="ECO:0000313" key="13">
    <source>
        <dbReference type="Proteomes" id="UP001301140"/>
    </source>
</evidence>
<feature type="transmembrane region" description="Helical" evidence="9">
    <location>
        <begin position="261"/>
        <end position="281"/>
    </location>
</feature>
<keyword evidence="6 9" id="KW-1133">Transmembrane helix</keyword>
<evidence type="ECO:0000313" key="12">
    <source>
        <dbReference type="EMBL" id="MDF1584995.1"/>
    </source>
</evidence>
<evidence type="ECO:0000256" key="3">
    <source>
        <dbReference type="ARBA" id="ARBA00022475"/>
    </source>
</evidence>
<feature type="transmembrane region" description="Helical" evidence="9">
    <location>
        <begin position="180"/>
        <end position="198"/>
    </location>
</feature>
<dbReference type="InterPro" id="IPR055348">
    <property type="entry name" value="DctQ"/>
</dbReference>
<dbReference type="AlphaFoldDB" id="A0AAP3UXL9"/>
<feature type="transmembrane region" description="Helical" evidence="9">
    <location>
        <begin position="375"/>
        <end position="399"/>
    </location>
</feature>
<feature type="transmembrane region" description="Helical" evidence="9">
    <location>
        <begin position="606"/>
        <end position="628"/>
    </location>
</feature>
<feature type="transmembrane region" description="Helical" evidence="9">
    <location>
        <begin position="517"/>
        <end position="541"/>
    </location>
</feature>
<comment type="caution">
    <text evidence="12">The sequence shown here is derived from an EMBL/GenBank/DDBJ whole genome shotgun (WGS) entry which is preliminary data.</text>
</comment>
<gene>
    <name evidence="12" type="ORF">PZ740_01190</name>
</gene>
<feature type="transmembrane region" description="Helical" evidence="9">
    <location>
        <begin position="334"/>
        <end position="363"/>
    </location>
</feature>
<evidence type="ECO:0000256" key="6">
    <source>
        <dbReference type="ARBA" id="ARBA00022989"/>
    </source>
</evidence>
<evidence type="ECO:0000256" key="1">
    <source>
        <dbReference type="ARBA" id="ARBA00004429"/>
    </source>
</evidence>
<evidence type="ECO:0000256" key="5">
    <source>
        <dbReference type="ARBA" id="ARBA00022692"/>
    </source>
</evidence>
<comment type="subcellular location">
    <subcellularLocation>
        <location evidence="1 8">Cell inner membrane</location>
        <topology evidence="1 8">Multi-pass membrane protein</topology>
    </subcellularLocation>
</comment>
<feature type="domain" description="TRAP C4-dicarboxylate transport system permease DctM subunit" evidence="11">
    <location>
        <begin position="247"/>
        <end position="672"/>
    </location>
</feature>
<protein>
    <submittedName>
        <fullName evidence="12">TRAP transporter large permease subunit</fullName>
    </submittedName>
</protein>
<dbReference type="InterPro" id="IPR010656">
    <property type="entry name" value="DctM"/>
</dbReference>
<evidence type="ECO:0000256" key="8">
    <source>
        <dbReference type="RuleBase" id="RU369079"/>
    </source>
</evidence>
<evidence type="ECO:0000259" key="10">
    <source>
        <dbReference type="Pfam" id="PF04290"/>
    </source>
</evidence>
<dbReference type="GO" id="GO:0005886">
    <property type="term" value="C:plasma membrane"/>
    <property type="evidence" value="ECO:0007669"/>
    <property type="project" value="UniProtKB-SubCell"/>
</dbReference>
<evidence type="ECO:0000256" key="4">
    <source>
        <dbReference type="ARBA" id="ARBA00022519"/>
    </source>
</evidence>
<feature type="transmembrane region" description="Helical" evidence="9">
    <location>
        <begin position="460"/>
        <end position="481"/>
    </location>
</feature>
<feature type="transmembrane region" description="Helical" evidence="9">
    <location>
        <begin position="108"/>
        <end position="132"/>
    </location>
</feature>
<keyword evidence="5 9" id="KW-0812">Transmembrane</keyword>
<evidence type="ECO:0000256" key="9">
    <source>
        <dbReference type="SAM" id="Phobius"/>
    </source>
</evidence>
<feature type="transmembrane region" description="Helical" evidence="9">
    <location>
        <begin position="40"/>
        <end position="58"/>
    </location>
</feature>
<dbReference type="PANTHER" id="PTHR33362:SF7">
    <property type="entry name" value="SLL1103 PROTEIN"/>
    <property type="match status" value="1"/>
</dbReference>